<keyword evidence="2" id="KW-0472">Membrane</keyword>
<sequence>MLPFALLPLELVVVLSGLVAAQSPAECTRDGIGNKLDNTLGQSPCTVQQQILQACKDRGESLAPWPQWAPDNTCDSNPASFPSQTVQLDQGMVPSWAHQPLSSFEDFNLTGALASTTPQSGMSKAAQIAVPIAVGVGVAILAGALFWCYRGHKWRHQRNARMKTLPLIPGDGLLAYPQRWLRETWLSRRSHRLRPSRKDSNWEIDEDRRRLNRSGSTSYYDPYSPPDGGDAEEHELGVPHTSPHIRETSSTSLLSNIELPSIRRWPTAVERFIKFKDGIRKSPNYKAKTVSPIFPDPAFRIDGSAGNTPVANGLNAEGKSFQKPADSSISSFYPRPVSTVQEEKDEDCPGGAPMVVQRDDYDPQRPYSGEVLVISHDGEDFNSEYYTTPGPSSPRTPSTARQGTGTSVYSGSPLTGVTASSWLPSPRRANTSSTVSGAYPTELRRDPDLSAPPNWANKFPLPPPPPTSVRRLPVPPRAPQTLSPEQAVFPSHARTS</sequence>
<feature type="compositionally biased region" description="Pro residues" evidence="1">
    <location>
        <begin position="460"/>
        <end position="478"/>
    </location>
</feature>
<keyword evidence="2" id="KW-0812">Transmembrane</keyword>
<feature type="signal peptide" evidence="3">
    <location>
        <begin position="1"/>
        <end position="21"/>
    </location>
</feature>
<keyword evidence="5" id="KW-1185">Reference proteome</keyword>
<dbReference type="Proteomes" id="UP000292082">
    <property type="component" value="Unassembled WGS sequence"/>
</dbReference>
<accession>A0A4Q9Q3B4</accession>
<feature type="region of interest" description="Disordered" evidence="1">
    <location>
        <begin position="380"/>
        <end position="496"/>
    </location>
</feature>
<feature type="compositionally biased region" description="Polar residues" evidence="1">
    <location>
        <begin position="400"/>
        <end position="436"/>
    </location>
</feature>
<evidence type="ECO:0000313" key="4">
    <source>
        <dbReference type="EMBL" id="TBU61560.1"/>
    </source>
</evidence>
<evidence type="ECO:0000256" key="2">
    <source>
        <dbReference type="SAM" id="Phobius"/>
    </source>
</evidence>
<evidence type="ECO:0000313" key="5">
    <source>
        <dbReference type="Proteomes" id="UP000292082"/>
    </source>
</evidence>
<protein>
    <submittedName>
        <fullName evidence="4">Uncharacterized protein</fullName>
    </submittedName>
</protein>
<dbReference type="AlphaFoldDB" id="A0A4Q9Q3B4"/>
<reference evidence="4 5" key="1">
    <citation type="submission" date="2019-01" db="EMBL/GenBank/DDBJ databases">
        <title>Draft genome sequences of three monokaryotic isolates of the white-rot basidiomycete fungus Dichomitus squalens.</title>
        <authorList>
            <consortium name="DOE Joint Genome Institute"/>
            <person name="Lopez S.C."/>
            <person name="Andreopoulos B."/>
            <person name="Pangilinan J."/>
            <person name="Lipzen A."/>
            <person name="Riley R."/>
            <person name="Ahrendt S."/>
            <person name="Ng V."/>
            <person name="Barry K."/>
            <person name="Daum C."/>
            <person name="Grigoriev I.V."/>
            <person name="Hilden K.S."/>
            <person name="Makela M.R."/>
            <person name="de Vries R.P."/>
        </authorList>
    </citation>
    <scope>NUCLEOTIDE SEQUENCE [LARGE SCALE GENOMIC DNA]</scope>
    <source>
        <strain evidence="4 5">CBS 464.89</strain>
    </source>
</reference>
<feature type="compositionally biased region" description="Low complexity" evidence="1">
    <location>
        <begin position="387"/>
        <end position="399"/>
    </location>
</feature>
<proteinExistence type="predicted"/>
<feature type="region of interest" description="Disordered" evidence="1">
    <location>
        <begin position="310"/>
        <end position="366"/>
    </location>
</feature>
<keyword evidence="2" id="KW-1133">Transmembrane helix</keyword>
<evidence type="ECO:0000256" key="3">
    <source>
        <dbReference type="SAM" id="SignalP"/>
    </source>
</evidence>
<dbReference type="EMBL" id="ML145097">
    <property type="protein sequence ID" value="TBU61560.1"/>
    <property type="molecule type" value="Genomic_DNA"/>
</dbReference>
<feature type="transmembrane region" description="Helical" evidence="2">
    <location>
        <begin position="128"/>
        <end position="149"/>
    </location>
</feature>
<evidence type="ECO:0000256" key="1">
    <source>
        <dbReference type="SAM" id="MobiDB-lite"/>
    </source>
</evidence>
<keyword evidence="3" id="KW-0732">Signal</keyword>
<feature type="region of interest" description="Disordered" evidence="1">
    <location>
        <begin position="213"/>
        <end position="249"/>
    </location>
</feature>
<organism evidence="4 5">
    <name type="scientific">Dichomitus squalens</name>
    <dbReference type="NCBI Taxonomy" id="114155"/>
    <lineage>
        <taxon>Eukaryota</taxon>
        <taxon>Fungi</taxon>
        <taxon>Dikarya</taxon>
        <taxon>Basidiomycota</taxon>
        <taxon>Agaricomycotina</taxon>
        <taxon>Agaricomycetes</taxon>
        <taxon>Polyporales</taxon>
        <taxon>Polyporaceae</taxon>
        <taxon>Dichomitus</taxon>
    </lineage>
</organism>
<feature type="chain" id="PRO_5020815821" evidence="3">
    <location>
        <begin position="22"/>
        <end position="496"/>
    </location>
</feature>
<gene>
    <name evidence="4" type="ORF">BD310DRAFT_171613</name>
</gene>
<name>A0A4Q9Q3B4_9APHY</name>